<dbReference type="AlphaFoldDB" id="A0A132A0B8"/>
<dbReference type="InterPro" id="IPR029600">
    <property type="entry name" value="IFT81"/>
</dbReference>
<dbReference type="EMBL" id="JXLN01008633">
    <property type="protein sequence ID" value="KPM04383.1"/>
    <property type="molecule type" value="Genomic_DNA"/>
</dbReference>
<gene>
    <name evidence="1" type="ORF">QR98_0028270</name>
</gene>
<proteinExistence type="predicted"/>
<dbReference type="GO" id="GO:0030992">
    <property type="term" value="C:intraciliary transport particle B"/>
    <property type="evidence" value="ECO:0007669"/>
    <property type="project" value="InterPro"/>
</dbReference>
<name>A0A132A0B8_SARSC</name>
<dbReference type="PANTHER" id="PTHR15614">
    <property type="entry name" value="INTRAFLAGELLAR TRANSPORT PROTEIN 81 HOMOLOG"/>
    <property type="match status" value="1"/>
</dbReference>
<dbReference type="GO" id="GO:0036064">
    <property type="term" value="C:ciliary basal body"/>
    <property type="evidence" value="ECO:0007669"/>
    <property type="project" value="TreeGrafter"/>
</dbReference>
<comment type="caution">
    <text evidence="1">The sequence shown here is derived from an EMBL/GenBank/DDBJ whole genome shotgun (WGS) entry which is preliminary data.</text>
</comment>
<dbReference type="OrthoDB" id="276029at2759"/>
<organism evidence="1 2">
    <name type="scientific">Sarcoptes scabiei</name>
    <name type="common">Itch mite</name>
    <name type="synonym">Acarus scabiei</name>
    <dbReference type="NCBI Taxonomy" id="52283"/>
    <lineage>
        <taxon>Eukaryota</taxon>
        <taxon>Metazoa</taxon>
        <taxon>Ecdysozoa</taxon>
        <taxon>Arthropoda</taxon>
        <taxon>Chelicerata</taxon>
        <taxon>Arachnida</taxon>
        <taxon>Acari</taxon>
        <taxon>Acariformes</taxon>
        <taxon>Sarcoptiformes</taxon>
        <taxon>Astigmata</taxon>
        <taxon>Psoroptidia</taxon>
        <taxon>Sarcoptoidea</taxon>
        <taxon>Sarcoptidae</taxon>
        <taxon>Sarcoptinae</taxon>
        <taxon>Sarcoptes</taxon>
    </lineage>
</organism>
<dbReference type="VEuPathDB" id="VectorBase:SSCA008779"/>
<dbReference type="PANTHER" id="PTHR15614:SF2">
    <property type="entry name" value="INTRAFLAGELLAR TRANSPORT PROTEIN 81 HOMOLOG"/>
    <property type="match status" value="1"/>
</dbReference>
<protein>
    <submittedName>
        <fullName evidence="1">Intraflagellar transport 81-like protein</fullName>
    </submittedName>
</protein>
<dbReference type="GO" id="GO:0060271">
    <property type="term" value="P:cilium assembly"/>
    <property type="evidence" value="ECO:0007669"/>
    <property type="project" value="InterPro"/>
</dbReference>
<sequence length="263" mass="30906">MNELKSELKNIASDIDELQSKLKFLKQQEKETLKEINELEEDMGLEGYLQMKESMLNSNFDENNANNHPENNGQEDYDFDEISRKIESLQQTFENFKSASIMASKEVRILREDLQELESDFEMKKRIYNSAAAGLEAELSRSEAELERLVNEYFQLESDRILVQSKLLAIETESDQLFGPSNSEIIIEQLKADIENETVLQKRLIDNKNEWKQKENYYRQQIEMWRDLRAIFEVKTKLLGKKLESKNQIHSMDGNLDHLVLDN</sequence>
<evidence type="ECO:0000313" key="1">
    <source>
        <dbReference type="EMBL" id="KPM04383.1"/>
    </source>
</evidence>
<evidence type="ECO:0000313" key="2">
    <source>
        <dbReference type="Proteomes" id="UP000616769"/>
    </source>
</evidence>
<reference evidence="1 2" key="1">
    <citation type="journal article" date="2015" name="Parasit. Vectors">
        <title>Draft genome of the scabies mite.</title>
        <authorList>
            <person name="Rider S.D.Jr."/>
            <person name="Morgan M.S."/>
            <person name="Arlian L.G."/>
        </authorList>
    </citation>
    <scope>NUCLEOTIDE SEQUENCE [LARGE SCALE GENOMIC DNA]</scope>
    <source>
        <strain evidence="1">Arlian Lab</strain>
    </source>
</reference>
<accession>A0A132A0B8</accession>
<dbReference type="GO" id="GO:0042073">
    <property type="term" value="P:intraciliary transport"/>
    <property type="evidence" value="ECO:0007669"/>
    <property type="project" value="InterPro"/>
</dbReference>
<dbReference type="Proteomes" id="UP000616769">
    <property type="component" value="Unassembled WGS sequence"/>
</dbReference>
<dbReference type="GO" id="GO:0015631">
    <property type="term" value="F:tubulin binding"/>
    <property type="evidence" value="ECO:0007669"/>
    <property type="project" value="InterPro"/>
</dbReference>